<reference evidence="6 7" key="1">
    <citation type="submission" date="2017-05" db="EMBL/GenBank/DDBJ databases">
        <title>The Genome Sequence of Enterococcus faecium 2D5_DIV0622.</title>
        <authorList>
            <consortium name="The Broad Institute Genomics Platform"/>
            <consortium name="The Broad Institute Genomic Center for Infectious Diseases"/>
            <person name="Earl A."/>
            <person name="Manson A."/>
            <person name="Schwartman J."/>
            <person name="Gilmore M."/>
            <person name="Abouelleil A."/>
            <person name="Cao P."/>
            <person name="Chapman S."/>
            <person name="Cusick C."/>
            <person name="Shea T."/>
            <person name="Young S."/>
            <person name="Neafsey D."/>
            <person name="Nusbaum C."/>
            <person name="Birren B."/>
        </authorList>
    </citation>
    <scope>NUCLEOTIDE SEQUENCE [LARGE SCALE GENOMIC DNA]</scope>
    <source>
        <strain evidence="6 7">2D5_DIV0622</strain>
    </source>
</reference>
<dbReference type="PIRSF" id="PIRSF037262">
    <property type="entry name" value="UCP037262"/>
    <property type="match status" value="1"/>
</dbReference>
<feature type="domain" description="YozE SAM-like" evidence="2">
    <location>
        <begin position="4"/>
        <end position="70"/>
    </location>
</feature>
<gene>
    <name evidence="6" type="ORF">A5869_001022</name>
    <name evidence="5" type="ORF">HF857_02005</name>
    <name evidence="3" type="ORF">P7H47_01215</name>
    <name evidence="4" type="ORF">U1294_07290</name>
</gene>
<dbReference type="SUPFAM" id="SSF140652">
    <property type="entry name" value="YozE-like"/>
    <property type="match status" value="1"/>
</dbReference>
<evidence type="ECO:0000256" key="1">
    <source>
        <dbReference type="HAMAP-Rule" id="MF_01538"/>
    </source>
</evidence>
<accession>A0A1Y3URT9</accession>
<dbReference type="Proteomes" id="UP000588071">
    <property type="component" value="Unassembled WGS sequence"/>
</dbReference>
<dbReference type="Proteomes" id="UP001290582">
    <property type="component" value="Unassembled WGS sequence"/>
</dbReference>
<evidence type="ECO:0000313" key="6">
    <source>
        <dbReference type="EMBL" id="OUZ19373.1"/>
    </source>
</evidence>
<dbReference type="EMBL" id="JABAFV010000002">
    <property type="protein sequence ID" value="NME49043.1"/>
    <property type="molecule type" value="Genomic_DNA"/>
</dbReference>
<name>A0A1Y3URT9_9ENTE</name>
<dbReference type="Proteomes" id="UP000196503">
    <property type="component" value="Unassembled WGS sequence"/>
</dbReference>
<dbReference type="Pfam" id="PF06855">
    <property type="entry name" value="YozE_SAM_like"/>
    <property type="match status" value="1"/>
</dbReference>
<dbReference type="EMBL" id="JARQBI010000002">
    <property type="protein sequence ID" value="MDT2795894.1"/>
    <property type="molecule type" value="Genomic_DNA"/>
</dbReference>
<dbReference type="NCBIfam" id="NF010193">
    <property type="entry name" value="PRK13672.1"/>
    <property type="match status" value="1"/>
</dbReference>
<comment type="caution">
    <text evidence="6">The sequence shown here is derived from an EMBL/GenBank/DDBJ whole genome shotgun (WGS) entry which is preliminary data.</text>
</comment>
<dbReference type="AlphaFoldDB" id="A0A1Y3URT9"/>
<dbReference type="HAMAP" id="MF_01538">
    <property type="entry name" value="UPF0346"/>
    <property type="match status" value="1"/>
</dbReference>
<dbReference type="Proteomes" id="UP001255696">
    <property type="component" value="Unassembled WGS sequence"/>
</dbReference>
<evidence type="ECO:0000313" key="3">
    <source>
        <dbReference type="EMBL" id="MDT2795894.1"/>
    </source>
</evidence>
<dbReference type="EMBL" id="NIBL01000001">
    <property type="protein sequence ID" value="OUZ19373.1"/>
    <property type="molecule type" value="Genomic_DNA"/>
</dbReference>
<dbReference type="InterPro" id="IPR023089">
    <property type="entry name" value="YozE_SAM-like"/>
</dbReference>
<dbReference type="EMBL" id="JAXOGL010000010">
    <property type="protein sequence ID" value="MDZ5598030.1"/>
    <property type="molecule type" value="Genomic_DNA"/>
</dbReference>
<dbReference type="InterPro" id="IPR010673">
    <property type="entry name" value="UPF0346"/>
</dbReference>
<evidence type="ECO:0000313" key="7">
    <source>
        <dbReference type="Proteomes" id="UP000196503"/>
    </source>
</evidence>
<reference evidence="4" key="4">
    <citation type="submission" date="2023-12" db="EMBL/GenBank/DDBJ databases">
        <title>Molecular genomic analyses of Enterococcus cecorum from sepsis oubreaks in broilers.</title>
        <authorList>
            <person name="Rhoads D."/>
            <person name="Alrubaye A."/>
        </authorList>
    </citation>
    <scope>NUCLEOTIDE SEQUENCE</scope>
    <source>
        <strain evidence="4">1755</strain>
    </source>
</reference>
<dbReference type="RefSeq" id="WP_087401397.1">
    <property type="nucleotide sequence ID" value="NZ_CP010059.1"/>
</dbReference>
<comment type="similarity">
    <text evidence="1">Belongs to the UPF0346 family.</text>
</comment>
<reference evidence="5 8" key="2">
    <citation type="submission" date="2020-04" db="EMBL/GenBank/DDBJ databases">
        <authorList>
            <person name="Hitch T.C.A."/>
            <person name="Wylensek D."/>
            <person name="Clavel T."/>
        </authorList>
    </citation>
    <scope>NUCLEOTIDE SEQUENCE [LARGE SCALE GENOMIC DNA]</scope>
    <source>
        <strain evidence="5 8">WCA-380-WT-3C</strain>
    </source>
</reference>
<evidence type="ECO:0000313" key="8">
    <source>
        <dbReference type="Proteomes" id="UP000588071"/>
    </source>
</evidence>
<proteinExistence type="inferred from homology"/>
<reference evidence="3" key="3">
    <citation type="submission" date="2023-03" db="EMBL/GenBank/DDBJ databases">
        <authorList>
            <person name="Shen W."/>
            <person name="Cai J."/>
        </authorList>
    </citation>
    <scope>NUCLEOTIDE SEQUENCE</scope>
    <source>
        <strain evidence="3">B245-2</strain>
    </source>
</reference>
<evidence type="ECO:0000313" key="4">
    <source>
        <dbReference type="EMBL" id="MDZ5598030.1"/>
    </source>
</evidence>
<sequence>MTKSFYQFLMSKKGPSHLDELQLFATAASEDIQFPKHSQDYHEVSSYLEMNADYLSNMSLFDAFWAQYEEECQ</sequence>
<evidence type="ECO:0000313" key="5">
    <source>
        <dbReference type="EMBL" id="NME49043.1"/>
    </source>
</evidence>
<evidence type="ECO:0000259" key="2">
    <source>
        <dbReference type="Pfam" id="PF06855"/>
    </source>
</evidence>
<organism evidence="6 7">
    <name type="scientific">Enterococcus cecorum</name>
    <dbReference type="NCBI Taxonomy" id="44008"/>
    <lineage>
        <taxon>Bacteria</taxon>
        <taxon>Bacillati</taxon>
        <taxon>Bacillota</taxon>
        <taxon>Bacilli</taxon>
        <taxon>Lactobacillales</taxon>
        <taxon>Enterococcaceae</taxon>
        <taxon>Enterococcus</taxon>
    </lineage>
</organism>
<dbReference type="Gene3D" id="1.10.150.260">
    <property type="entry name" value="YozE SAM-like"/>
    <property type="match status" value="1"/>
</dbReference>
<protein>
    <recommendedName>
        <fullName evidence="1">UPF0346 protein A5869_001022</fullName>
    </recommendedName>
</protein>
<dbReference type="InterPro" id="IPR036806">
    <property type="entry name" value="YozE_SAM-like_sf"/>
</dbReference>